<evidence type="ECO:0000256" key="1">
    <source>
        <dbReference type="SAM" id="SignalP"/>
    </source>
</evidence>
<evidence type="ECO:0000313" key="2">
    <source>
        <dbReference type="EMBL" id="CAL1270167.1"/>
    </source>
</evidence>
<comment type="caution">
    <text evidence="2">The sequence shown here is derived from an EMBL/GenBank/DDBJ whole genome shotgun (WGS) entry which is preliminary data.</text>
</comment>
<dbReference type="EMBL" id="CAXIEN010000046">
    <property type="protein sequence ID" value="CAL1270167.1"/>
    <property type="molecule type" value="Genomic_DNA"/>
</dbReference>
<sequence>MKHAKHIFTLLLIHLIVASCFPPSFDFHKRLNKDQLKKYFSVHNYDEVPEYKLVKIRMRKSGPVPHEYERSHRASPEQGQDLYITTESVFGHTVQMQLRKNDRLLAPSFKAIRIEGEELPEQEMDTSYFPVCHYIGSNGSLAAALSNCDSSSPKGLSGLLMLPDGSVQIQPVDQDLAEIL</sequence>
<organism evidence="2 3">
    <name type="scientific">Larinioides sclopetarius</name>
    <dbReference type="NCBI Taxonomy" id="280406"/>
    <lineage>
        <taxon>Eukaryota</taxon>
        <taxon>Metazoa</taxon>
        <taxon>Ecdysozoa</taxon>
        <taxon>Arthropoda</taxon>
        <taxon>Chelicerata</taxon>
        <taxon>Arachnida</taxon>
        <taxon>Araneae</taxon>
        <taxon>Araneomorphae</taxon>
        <taxon>Entelegynae</taxon>
        <taxon>Araneoidea</taxon>
        <taxon>Araneidae</taxon>
        <taxon>Larinioides</taxon>
    </lineage>
</organism>
<protein>
    <recommendedName>
        <fullName evidence="4">Peptidase M12B propeptide domain-containing protein</fullName>
    </recommendedName>
</protein>
<dbReference type="Proteomes" id="UP001497382">
    <property type="component" value="Unassembled WGS sequence"/>
</dbReference>
<feature type="non-terminal residue" evidence="2">
    <location>
        <position position="180"/>
    </location>
</feature>
<proteinExistence type="predicted"/>
<dbReference type="PROSITE" id="PS51257">
    <property type="entry name" value="PROKAR_LIPOPROTEIN"/>
    <property type="match status" value="1"/>
</dbReference>
<reference evidence="2 3" key="1">
    <citation type="submission" date="2024-04" db="EMBL/GenBank/DDBJ databases">
        <authorList>
            <person name="Rising A."/>
            <person name="Reimegard J."/>
            <person name="Sonavane S."/>
            <person name="Akerstrom W."/>
            <person name="Nylinder S."/>
            <person name="Hedman E."/>
            <person name="Kallberg Y."/>
        </authorList>
    </citation>
    <scope>NUCLEOTIDE SEQUENCE [LARGE SCALE GENOMIC DNA]</scope>
</reference>
<accession>A0AAV1ZEI5</accession>
<name>A0AAV1ZEI5_9ARAC</name>
<feature type="signal peptide" evidence="1">
    <location>
        <begin position="1"/>
        <end position="20"/>
    </location>
</feature>
<feature type="chain" id="PRO_5043707509" description="Peptidase M12B propeptide domain-containing protein" evidence="1">
    <location>
        <begin position="21"/>
        <end position="180"/>
    </location>
</feature>
<evidence type="ECO:0008006" key="4">
    <source>
        <dbReference type="Google" id="ProtNLM"/>
    </source>
</evidence>
<keyword evidence="1" id="KW-0732">Signal</keyword>
<keyword evidence="3" id="KW-1185">Reference proteome</keyword>
<dbReference type="AlphaFoldDB" id="A0AAV1ZEI5"/>
<gene>
    <name evidence="2" type="ORF">LARSCL_LOCUS5141</name>
</gene>
<evidence type="ECO:0000313" key="3">
    <source>
        <dbReference type="Proteomes" id="UP001497382"/>
    </source>
</evidence>